<dbReference type="InterPro" id="IPR006427">
    <property type="entry name" value="Portal_HK97"/>
</dbReference>
<dbReference type="Pfam" id="PF04860">
    <property type="entry name" value="Phage_portal"/>
    <property type="match status" value="1"/>
</dbReference>
<proteinExistence type="predicted"/>
<dbReference type="AlphaFoldDB" id="A0AAE4VMC5"/>
<name>A0AAE4VMC5_9RICK</name>
<protein>
    <submittedName>
        <fullName evidence="1">Phage portal protein</fullName>
    </submittedName>
</protein>
<dbReference type="Proteomes" id="UP001289135">
    <property type="component" value="Unassembled WGS sequence"/>
</dbReference>
<sequence>MFNKISNISNVFSRSQNKSLNEEMHDNSYFYNIGKPVWSGKSYIDLAKNGYCQNAIAYRTIDMLAKAAASIPLKLYKEINDGEMIPITNHKIINILRSPNPLQGCKEFFEALYTSLLISGNVYILGIYKNNPKNILQEIYLLRPDRVQIIVNNNKIPYAYRYTVDGNNIDYPIDQRNDVCKILHLRNYHPLSDWYGLSPLEVASFSIDQHNQASAWNQSLLQNGARPSGAIIVKNAQGQGCRLNPEQFSQLKSMFDDIYSGSKNAGRPLLLEGGLEWKTISMSPHDMDYLELKNSLAREIALALGVPSQLLGIPGDNTYSNLSEARTAMWEQTILPMVEKIICCLQNWFIKHFNDESIRIVCDIDKINALQPKREIIWDKLKNNNFMTINEKRQFVGLSEVDNGDIFN</sequence>
<keyword evidence="2" id="KW-1185">Reference proteome</keyword>
<accession>A0AAE4VMC5</accession>
<reference evidence="1" key="1">
    <citation type="submission" date="2023-02" db="EMBL/GenBank/DDBJ databases">
        <title>Host association and intracellularity evolved multiple times independently in the Rickettsiales.</title>
        <authorList>
            <person name="Castelli M."/>
            <person name="Nardi T."/>
            <person name="Gammuto L."/>
            <person name="Bellinzona G."/>
            <person name="Sabaneyeva E."/>
            <person name="Potekhin A."/>
            <person name="Serra V."/>
            <person name="Petroni G."/>
            <person name="Sassera D."/>
        </authorList>
    </citation>
    <scope>NUCLEOTIDE SEQUENCE</scope>
    <source>
        <strain evidence="1">USBL-36I1</strain>
    </source>
</reference>
<dbReference type="EMBL" id="JARGYU010000002">
    <property type="protein sequence ID" value="MDZ5761334.1"/>
    <property type="molecule type" value="Genomic_DNA"/>
</dbReference>
<organism evidence="1 2">
    <name type="scientific">Lyticum sinuosum</name>
    <dbReference type="NCBI Taxonomy" id="1332059"/>
    <lineage>
        <taxon>Bacteria</taxon>
        <taxon>Pseudomonadati</taxon>
        <taxon>Pseudomonadota</taxon>
        <taxon>Alphaproteobacteria</taxon>
        <taxon>Rickettsiales</taxon>
        <taxon>Lyticum</taxon>
    </lineage>
</organism>
<dbReference type="RefSeq" id="WP_322498763.1">
    <property type="nucleotide sequence ID" value="NZ_JARGYU010000002.1"/>
</dbReference>
<evidence type="ECO:0000313" key="1">
    <source>
        <dbReference type="EMBL" id="MDZ5761334.1"/>
    </source>
</evidence>
<dbReference type="NCBIfam" id="TIGR01537">
    <property type="entry name" value="portal_HK97"/>
    <property type="match status" value="1"/>
</dbReference>
<evidence type="ECO:0000313" key="2">
    <source>
        <dbReference type="Proteomes" id="UP001289135"/>
    </source>
</evidence>
<comment type="caution">
    <text evidence="1">The sequence shown here is derived from an EMBL/GenBank/DDBJ whole genome shotgun (WGS) entry which is preliminary data.</text>
</comment>
<gene>
    <name evidence="1" type="ORF">Lyticum_00506</name>
</gene>
<dbReference type="InterPro" id="IPR006944">
    <property type="entry name" value="Phage/GTA_portal"/>
</dbReference>